<keyword evidence="4 8" id="KW-0732">Signal</keyword>
<dbReference type="OrthoDB" id="5333578at2759"/>
<reference evidence="10" key="1">
    <citation type="submission" date="2022-10" db="EMBL/GenBank/DDBJ databases">
        <title>Tapping the CABI collections for fungal endophytes: first genome assemblies for Collariella, Neodidymelliopsis, Ascochyta clinopodiicola, Didymella pomorum, Didymosphaeria variabile, Neocosmospora piperis and Neocucurbitaria cava.</title>
        <authorList>
            <person name="Hill R."/>
        </authorList>
    </citation>
    <scope>NUCLEOTIDE SEQUENCE</scope>
    <source>
        <strain evidence="10">IMI 356815</strain>
    </source>
</reference>
<evidence type="ECO:0000256" key="1">
    <source>
        <dbReference type="ARBA" id="ARBA00004609"/>
    </source>
</evidence>
<gene>
    <name evidence="10" type="ORF">N0V89_008210</name>
</gene>
<keyword evidence="11" id="KW-1185">Reference proteome</keyword>
<dbReference type="PANTHER" id="PTHR34992:SF2">
    <property type="entry name" value="COPPER ACQUISITION FACTOR BIM1-LIKE DOMAIN-CONTAINING PROTEIN"/>
    <property type="match status" value="1"/>
</dbReference>
<comment type="subcellular location">
    <subcellularLocation>
        <location evidence="1">Cell membrane</location>
        <topology evidence="1">Lipid-anchor</topology>
        <topology evidence="1">GPI-anchor</topology>
    </subcellularLocation>
</comment>
<evidence type="ECO:0000256" key="2">
    <source>
        <dbReference type="ARBA" id="ARBA00022475"/>
    </source>
</evidence>
<evidence type="ECO:0000259" key="9">
    <source>
        <dbReference type="Pfam" id="PF20238"/>
    </source>
</evidence>
<dbReference type="GO" id="GO:0005886">
    <property type="term" value="C:plasma membrane"/>
    <property type="evidence" value="ECO:0007669"/>
    <property type="project" value="UniProtKB-SubCell"/>
</dbReference>
<evidence type="ECO:0000256" key="4">
    <source>
        <dbReference type="ARBA" id="ARBA00022729"/>
    </source>
</evidence>
<proteinExistence type="predicted"/>
<feature type="signal peptide" evidence="8">
    <location>
        <begin position="1"/>
        <end position="18"/>
    </location>
</feature>
<feature type="domain" description="Copper acquisition factor BIM1-like" evidence="9">
    <location>
        <begin position="18"/>
        <end position="175"/>
    </location>
</feature>
<evidence type="ECO:0000256" key="5">
    <source>
        <dbReference type="ARBA" id="ARBA00023136"/>
    </source>
</evidence>
<dbReference type="PANTHER" id="PTHR34992">
    <property type="entry name" value="HYPHAL ANASTAMOSIS-7 PROTEIN"/>
    <property type="match status" value="1"/>
</dbReference>
<evidence type="ECO:0000313" key="11">
    <source>
        <dbReference type="Proteomes" id="UP001140513"/>
    </source>
</evidence>
<protein>
    <recommendedName>
        <fullName evidence="9">Copper acquisition factor BIM1-like domain-containing protein</fullName>
    </recommendedName>
</protein>
<accession>A0A9W9C8C8</accession>
<name>A0A9W9C8C8_9PLEO</name>
<dbReference type="EMBL" id="JAPEUX010000006">
    <property type="protein sequence ID" value="KAJ4349594.1"/>
    <property type="molecule type" value="Genomic_DNA"/>
</dbReference>
<dbReference type="GO" id="GO:0098552">
    <property type="term" value="C:side of membrane"/>
    <property type="evidence" value="ECO:0007669"/>
    <property type="project" value="UniProtKB-KW"/>
</dbReference>
<evidence type="ECO:0000313" key="10">
    <source>
        <dbReference type="EMBL" id="KAJ4349594.1"/>
    </source>
</evidence>
<keyword evidence="3" id="KW-0336">GPI-anchor</keyword>
<keyword evidence="7" id="KW-0449">Lipoprotein</keyword>
<dbReference type="InterPro" id="IPR046530">
    <property type="entry name" value="BIM1-like_dom"/>
</dbReference>
<sequence>MLASTLLPLASLAALTCAHFHVLYPEWRGDSLELETASQWIWPCANISETTNGTRTKWPTTGGSIMINGSHEFAFTYVNLGLGENVTNFNMSLVDNFNQTGAGALCLKDAVKSALEEGLKAGNITGGTDGLDGQKASLQVIQIAHSGSSLYNCMDITFSKDAKLLDDEECKNGTGVGGTRIGASEAQEAAQPSGSGTTQAGAATSAKPLMGSGVLAMVVAIALL</sequence>
<dbReference type="RefSeq" id="XP_056068524.1">
    <property type="nucleotide sequence ID" value="XM_056216968.1"/>
</dbReference>
<dbReference type="AlphaFoldDB" id="A0A9W9C8C8"/>
<dbReference type="Pfam" id="PF20238">
    <property type="entry name" value="BIM1-like_dom"/>
    <property type="match status" value="1"/>
</dbReference>
<comment type="caution">
    <text evidence="10">The sequence shown here is derived from an EMBL/GenBank/DDBJ whole genome shotgun (WGS) entry which is preliminary data.</text>
</comment>
<keyword evidence="2" id="KW-1003">Cell membrane</keyword>
<evidence type="ECO:0000256" key="6">
    <source>
        <dbReference type="ARBA" id="ARBA00023180"/>
    </source>
</evidence>
<dbReference type="CDD" id="cd21176">
    <property type="entry name" value="LPMO_auxiliary-like"/>
    <property type="match status" value="1"/>
</dbReference>
<evidence type="ECO:0000256" key="7">
    <source>
        <dbReference type="ARBA" id="ARBA00023288"/>
    </source>
</evidence>
<keyword evidence="6" id="KW-0325">Glycoprotein</keyword>
<evidence type="ECO:0000256" key="3">
    <source>
        <dbReference type="ARBA" id="ARBA00022622"/>
    </source>
</evidence>
<feature type="chain" id="PRO_5040808881" description="Copper acquisition factor BIM1-like domain-containing protein" evidence="8">
    <location>
        <begin position="19"/>
        <end position="224"/>
    </location>
</feature>
<evidence type="ECO:0000256" key="8">
    <source>
        <dbReference type="SAM" id="SignalP"/>
    </source>
</evidence>
<organism evidence="10 11">
    <name type="scientific">Didymosphaeria variabile</name>
    <dbReference type="NCBI Taxonomy" id="1932322"/>
    <lineage>
        <taxon>Eukaryota</taxon>
        <taxon>Fungi</taxon>
        <taxon>Dikarya</taxon>
        <taxon>Ascomycota</taxon>
        <taxon>Pezizomycotina</taxon>
        <taxon>Dothideomycetes</taxon>
        <taxon>Pleosporomycetidae</taxon>
        <taxon>Pleosporales</taxon>
        <taxon>Massarineae</taxon>
        <taxon>Didymosphaeriaceae</taxon>
        <taxon>Didymosphaeria</taxon>
    </lineage>
</organism>
<dbReference type="InterPro" id="IPR046936">
    <property type="entry name" value="BIM1-like"/>
</dbReference>
<dbReference type="GeneID" id="80911740"/>
<dbReference type="Proteomes" id="UP001140513">
    <property type="component" value="Unassembled WGS sequence"/>
</dbReference>
<keyword evidence="5" id="KW-0472">Membrane</keyword>